<keyword evidence="2" id="KW-0812">Transmembrane</keyword>
<protein>
    <submittedName>
        <fullName evidence="3">Uncharacterized protein</fullName>
    </submittedName>
</protein>
<proteinExistence type="predicted"/>
<evidence type="ECO:0000313" key="4">
    <source>
        <dbReference type="Proteomes" id="UP000316603"/>
    </source>
</evidence>
<feature type="transmembrane region" description="Helical" evidence="2">
    <location>
        <begin position="204"/>
        <end position="224"/>
    </location>
</feature>
<reference evidence="3 4" key="1">
    <citation type="submission" date="2019-06" db="EMBL/GenBank/DDBJ databases">
        <title>Sequencing the genomes of 1000 actinobacteria strains.</title>
        <authorList>
            <person name="Klenk H.-P."/>
        </authorList>
    </citation>
    <scope>NUCLEOTIDE SEQUENCE [LARGE SCALE GENOMIC DNA]</scope>
    <source>
        <strain evidence="3 4">DSM 41695</strain>
    </source>
</reference>
<dbReference type="EMBL" id="VIWV01000001">
    <property type="protein sequence ID" value="TWF83746.1"/>
    <property type="molecule type" value="Genomic_DNA"/>
</dbReference>
<dbReference type="RefSeq" id="WP_145865972.1">
    <property type="nucleotide sequence ID" value="NZ_BNCE01000004.1"/>
</dbReference>
<feature type="transmembrane region" description="Helical" evidence="2">
    <location>
        <begin position="230"/>
        <end position="254"/>
    </location>
</feature>
<sequence>MTPRPSAFRRATAGVVAAGGPVRRPPTVVQQRHLPLGRRLLVSLLGVRVRPERPGALPGSVPEVSGRRTSGAVLHPGTLPAPAGPPAERYAGPDAALREDRITYERLLDQALTSLARSPETAGGPWPGPEQLRGMALNAREAVMAAAAAEYQHFLRVRAERLGPSTAVPAWGGPAGPGPGGAAQPAPYAPAGTGRRKSARGVSAVLLGAAALTLLLLALALGSAGREHDLAGALVTAGLCLASVTAGLVLTAPARRRRLRRARRTVPDRRYDDPYAEVERARLAWHTALLERGILPFLRQAIGTAGGPAGEPPRTTHAPPAGHREPGDPDRRPE</sequence>
<keyword evidence="2" id="KW-0472">Membrane</keyword>
<name>A0A561T9G1_9ACTN</name>
<gene>
    <name evidence="3" type="ORF">FHX78_11675</name>
</gene>
<feature type="region of interest" description="Disordered" evidence="1">
    <location>
        <begin position="171"/>
        <end position="194"/>
    </location>
</feature>
<feature type="region of interest" description="Disordered" evidence="1">
    <location>
        <begin position="304"/>
        <end position="334"/>
    </location>
</feature>
<feature type="compositionally biased region" description="Low complexity" evidence="1">
    <location>
        <begin position="182"/>
        <end position="192"/>
    </location>
</feature>
<keyword evidence="4" id="KW-1185">Reference proteome</keyword>
<dbReference type="AlphaFoldDB" id="A0A561T9G1"/>
<organism evidence="3 4">
    <name type="scientific">Streptomyces capillispiralis</name>
    <dbReference type="NCBI Taxonomy" id="68182"/>
    <lineage>
        <taxon>Bacteria</taxon>
        <taxon>Bacillati</taxon>
        <taxon>Actinomycetota</taxon>
        <taxon>Actinomycetes</taxon>
        <taxon>Kitasatosporales</taxon>
        <taxon>Streptomycetaceae</taxon>
        <taxon>Streptomyces</taxon>
    </lineage>
</organism>
<evidence type="ECO:0000256" key="2">
    <source>
        <dbReference type="SAM" id="Phobius"/>
    </source>
</evidence>
<keyword evidence="2" id="KW-1133">Transmembrane helix</keyword>
<accession>A0A561T9G1</accession>
<feature type="compositionally biased region" description="Basic and acidic residues" evidence="1">
    <location>
        <begin position="322"/>
        <end position="334"/>
    </location>
</feature>
<evidence type="ECO:0000313" key="3">
    <source>
        <dbReference type="EMBL" id="TWF83746.1"/>
    </source>
</evidence>
<comment type="caution">
    <text evidence="3">The sequence shown here is derived from an EMBL/GenBank/DDBJ whole genome shotgun (WGS) entry which is preliminary data.</text>
</comment>
<evidence type="ECO:0000256" key="1">
    <source>
        <dbReference type="SAM" id="MobiDB-lite"/>
    </source>
</evidence>
<dbReference type="Proteomes" id="UP000316603">
    <property type="component" value="Unassembled WGS sequence"/>
</dbReference>
<dbReference type="OrthoDB" id="4337591at2"/>